<feature type="chain" id="PRO_5002208131" description="Secreted protein" evidence="1">
    <location>
        <begin position="24"/>
        <end position="83"/>
    </location>
</feature>
<protein>
    <recommendedName>
        <fullName evidence="4">Secreted protein</fullName>
    </recommendedName>
</protein>
<name>A0A0D0C409_9AGAR</name>
<dbReference type="AlphaFoldDB" id="A0A0D0C409"/>
<accession>A0A0D0C409</accession>
<proteinExistence type="predicted"/>
<gene>
    <name evidence="2" type="ORF">GYMLUDRAFT_493486</name>
</gene>
<keyword evidence="3" id="KW-1185">Reference proteome</keyword>
<evidence type="ECO:0000313" key="2">
    <source>
        <dbReference type="EMBL" id="KIK62901.1"/>
    </source>
</evidence>
<evidence type="ECO:0000313" key="3">
    <source>
        <dbReference type="Proteomes" id="UP000053593"/>
    </source>
</evidence>
<sequence length="83" mass="9646">MPCQIISDIILCSLLPLRPTTTAKEQPYRRATKYDQCLNCNPHNGVCRFNGFGGTSWKCWQKKKRGSCYLRSRYDCWAQLPQT</sequence>
<feature type="signal peptide" evidence="1">
    <location>
        <begin position="1"/>
        <end position="23"/>
    </location>
</feature>
<organism evidence="2 3">
    <name type="scientific">Collybiopsis luxurians FD-317 M1</name>
    <dbReference type="NCBI Taxonomy" id="944289"/>
    <lineage>
        <taxon>Eukaryota</taxon>
        <taxon>Fungi</taxon>
        <taxon>Dikarya</taxon>
        <taxon>Basidiomycota</taxon>
        <taxon>Agaricomycotina</taxon>
        <taxon>Agaricomycetes</taxon>
        <taxon>Agaricomycetidae</taxon>
        <taxon>Agaricales</taxon>
        <taxon>Marasmiineae</taxon>
        <taxon>Omphalotaceae</taxon>
        <taxon>Collybiopsis</taxon>
        <taxon>Collybiopsis luxurians</taxon>
    </lineage>
</organism>
<dbReference type="Proteomes" id="UP000053593">
    <property type="component" value="Unassembled WGS sequence"/>
</dbReference>
<dbReference type="HOGENOM" id="CLU_2542797_0_0_1"/>
<dbReference type="EMBL" id="KN834766">
    <property type="protein sequence ID" value="KIK62901.1"/>
    <property type="molecule type" value="Genomic_DNA"/>
</dbReference>
<evidence type="ECO:0000256" key="1">
    <source>
        <dbReference type="SAM" id="SignalP"/>
    </source>
</evidence>
<reference evidence="2 3" key="1">
    <citation type="submission" date="2014-04" db="EMBL/GenBank/DDBJ databases">
        <title>Evolutionary Origins and Diversification of the Mycorrhizal Mutualists.</title>
        <authorList>
            <consortium name="DOE Joint Genome Institute"/>
            <consortium name="Mycorrhizal Genomics Consortium"/>
            <person name="Kohler A."/>
            <person name="Kuo A."/>
            <person name="Nagy L.G."/>
            <person name="Floudas D."/>
            <person name="Copeland A."/>
            <person name="Barry K.W."/>
            <person name="Cichocki N."/>
            <person name="Veneault-Fourrey C."/>
            <person name="LaButti K."/>
            <person name="Lindquist E.A."/>
            <person name="Lipzen A."/>
            <person name="Lundell T."/>
            <person name="Morin E."/>
            <person name="Murat C."/>
            <person name="Riley R."/>
            <person name="Ohm R."/>
            <person name="Sun H."/>
            <person name="Tunlid A."/>
            <person name="Henrissat B."/>
            <person name="Grigoriev I.V."/>
            <person name="Hibbett D.S."/>
            <person name="Martin F."/>
        </authorList>
    </citation>
    <scope>NUCLEOTIDE SEQUENCE [LARGE SCALE GENOMIC DNA]</scope>
    <source>
        <strain evidence="2 3">FD-317 M1</strain>
    </source>
</reference>
<evidence type="ECO:0008006" key="4">
    <source>
        <dbReference type="Google" id="ProtNLM"/>
    </source>
</evidence>
<keyword evidence="1" id="KW-0732">Signal</keyword>